<dbReference type="AlphaFoldDB" id="A0A2A4X6K2"/>
<gene>
    <name evidence="1" type="ORF">COB20_06885</name>
</gene>
<proteinExistence type="predicted"/>
<dbReference type="InterPro" id="IPR021241">
    <property type="entry name" value="CsiV"/>
</dbReference>
<evidence type="ECO:0000313" key="1">
    <source>
        <dbReference type="EMBL" id="PCI78200.1"/>
    </source>
</evidence>
<evidence type="ECO:0000313" key="2">
    <source>
        <dbReference type="Proteomes" id="UP000218767"/>
    </source>
</evidence>
<reference evidence="2" key="1">
    <citation type="submission" date="2017-08" db="EMBL/GenBank/DDBJ databases">
        <title>A dynamic microbial community with high functional redundancy inhabits the cold, oxic subseafloor aquifer.</title>
        <authorList>
            <person name="Tully B.J."/>
            <person name="Wheat C.G."/>
            <person name="Glazer B.T."/>
            <person name="Huber J.A."/>
        </authorList>
    </citation>
    <scope>NUCLEOTIDE SEQUENCE [LARGE SCALE GENOMIC DNA]</scope>
</reference>
<sequence length="335" mass="38095">MQHLSIKSSLILFAPASILALPRASLLSYLLLLALLLSISDSAQAQTAQRWYQIEVSIFSNESFTDRDEEFWQLERNKLSYPDPLRRLNQLSDLLITDQMIADTLAESTERDSLSVEESPIGLDAEALTAMQRAERLAEILATGPQPARAEGEFKLFDFLRDPYVQLSPQDSDFQQTNRALERSAEHRLLFHGLWRESLADPGGAIPLYVQGGLRYDDQHELQGTITLRFNENRDRIVIDSNLWLTEFSASADLDSDWPLPAIPEAIKTDLDSLTRDEQSLPVGINRVFHMQQSREMRSTEFHYIDHPAMGIVILVVPYDIPPLPLPEFDFEEAN</sequence>
<comment type="caution">
    <text evidence="1">The sequence shown here is derived from an EMBL/GenBank/DDBJ whole genome shotgun (WGS) entry which is preliminary data.</text>
</comment>
<organism evidence="1 2">
    <name type="scientific">SAR86 cluster bacterium</name>
    <dbReference type="NCBI Taxonomy" id="2030880"/>
    <lineage>
        <taxon>Bacteria</taxon>
        <taxon>Pseudomonadati</taxon>
        <taxon>Pseudomonadota</taxon>
        <taxon>Gammaproteobacteria</taxon>
        <taxon>SAR86 cluster</taxon>
    </lineage>
</organism>
<protein>
    <submittedName>
        <fullName evidence="1">Uncharacterized protein</fullName>
    </submittedName>
</protein>
<dbReference type="Pfam" id="PF10972">
    <property type="entry name" value="CsiV"/>
    <property type="match status" value="1"/>
</dbReference>
<dbReference type="Proteomes" id="UP000218767">
    <property type="component" value="Unassembled WGS sequence"/>
</dbReference>
<name>A0A2A4X6K2_9GAMM</name>
<dbReference type="EMBL" id="NVUL01000036">
    <property type="protein sequence ID" value="PCI78200.1"/>
    <property type="molecule type" value="Genomic_DNA"/>
</dbReference>
<accession>A0A2A4X6K2</accession>